<dbReference type="InterPro" id="IPR001471">
    <property type="entry name" value="AP2/ERF_dom"/>
</dbReference>
<evidence type="ECO:0000259" key="7">
    <source>
        <dbReference type="PROSITE" id="PS51032"/>
    </source>
</evidence>
<evidence type="ECO:0000256" key="4">
    <source>
        <dbReference type="ARBA" id="ARBA00023125"/>
    </source>
</evidence>
<proteinExistence type="evidence at transcript level"/>
<keyword evidence="2" id="KW-0611">Plant defense</keyword>
<keyword evidence="4" id="KW-0238">DNA-binding</keyword>
<dbReference type="GO" id="GO:0003677">
    <property type="term" value="F:DNA binding"/>
    <property type="evidence" value="ECO:0007669"/>
    <property type="project" value="UniProtKB-KW"/>
</dbReference>
<dbReference type="InterPro" id="IPR016177">
    <property type="entry name" value="DNA-bd_dom_sf"/>
</dbReference>
<dbReference type="GO" id="GO:0005634">
    <property type="term" value="C:nucleus"/>
    <property type="evidence" value="ECO:0007669"/>
    <property type="project" value="UniProtKB-SubCell"/>
</dbReference>
<evidence type="ECO:0000256" key="2">
    <source>
        <dbReference type="ARBA" id="ARBA00022821"/>
    </source>
</evidence>
<evidence type="ECO:0000256" key="1">
    <source>
        <dbReference type="ARBA" id="ARBA00004123"/>
    </source>
</evidence>
<keyword evidence="5" id="KW-0804">Transcription</keyword>
<dbReference type="CDD" id="cd00018">
    <property type="entry name" value="AP2"/>
    <property type="match status" value="1"/>
</dbReference>
<evidence type="ECO:0000256" key="5">
    <source>
        <dbReference type="ARBA" id="ARBA00023163"/>
    </source>
</evidence>
<evidence type="ECO:0000256" key="6">
    <source>
        <dbReference type="ARBA" id="ARBA00023242"/>
    </source>
</evidence>
<sequence length="216" mass="24490">MATADELLALEQISQHLFSEFSPDSSSPSSSSSSSSQAAPVAACEHPFTMTNYNSSWVNFPSGNSILPCHQNRYNFSIGSKPDQITGMSFDYQMHENVKWLTFGEASGAADKIERKQRYRGVRQRPWGKFVSEIRDPNRRGCRRWLGTFDTAVEAARAYDRAAFKIRGRKAILNFPHEVASGSISCANSMDRKRSRSEVEVKELMNNRRDFWNFIS</sequence>
<dbReference type="FunFam" id="3.30.730.10:FF:000001">
    <property type="entry name" value="Ethylene-responsive transcription factor 2"/>
    <property type="match status" value="1"/>
</dbReference>
<feature type="domain" description="AP2/ERF" evidence="7">
    <location>
        <begin position="118"/>
        <end position="176"/>
    </location>
</feature>
<dbReference type="PANTHER" id="PTHR31190">
    <property type="entry name" value="DNA-BINDING DOMAIN"/>
    <property type="match status" value="1"/>
</dbReference>
<dbReference type="Pfam" id="PF00847">
    <property type="entry name" value="AP2"/>
    <property type="match status" value="1"/>
</dbReference>
<organism evidence="8">
    <name type="scientific">Nothapodytes nimmoniana</name>
    <name type="common">Nothapodytes foetida</name>
    <dbReference type="NCBI Taxonomy" id="159386"/>
    <lineage>
        <taxon>Eukaryota</taxon>
        <taxon>Viridiplantae</taxon>
        <taxon>Streptophyta</taxon>
        <taxon>Embryophyta</taxon>
        <taxon>Tracheophyta</taxon>
        <taxon>Spermatophyta</taxon>
        <taxon>Magnoliopsida</taxon>
        <taxon>eudicotyledons</taxon>
        <taxon>Gunneridae</taxon>
        <taxon>Pentapetalae</taxon>
        <taxon>asterids</taxon>
        <taxon>lamiids</taxon>
        <taxon>Icacinales</taxon>
        <taxon>Icacinaceae</taxon>
        <taxon>Nothapodytes</taxon>
    </lineage>
</organism>
<dbReference type="Gene3D" id="3.30.730.10">
    <property type="entry name" value="AP2/ERF domain"/>
    <property type="match status" value="1"/>
</dbReference>
<dbReference type="EMBL" id="OP311502">
    <property type="protein sequence ID" value="WAK86030.1"/>
    <property type="molecule type" value="mRNA"/>
</dbReference>
<keyword evidence="6" id="KW-0539">Nucleus</keyword>
<comment type="subcellular location">
    <subcellularLocation>
        <location evidence="1">Nucleus</location>
    </subcellularLocation>
</comment>
<dbReference type="AlphaFoldDB" id="A0A9E9C646"/>
<dbReference type="SUPFAM" id="SSF54171">
    <property type="entry name" value="DNA-binding domain"/>
    <property type="match status" value="1"/>
</dbReference>
<dbReference type="SMART" id="SM00380">
    <property type="entry name" value="AP2"/>
    <property type="match status" value="1"/>
</dbReference>
<reference evidence="8" key="1">
    <citation type="submission" date="2022-08" db="EMBL/GenBank/DDBJ databases">
        <title>Phylogenomics of transcriptionally active AP2/ERF and bHLH transcription factors and their promoter regions regulating camptothecin biosynthesis in Nothapodytes nimmoniana.</title>
        <authorList>
            <person name="Godbole R.C."/>
            <person name="Pable A.A."/>
            <person name="Singh S."/>
            <person name="Barvkar V.T."/>
        </authorList>
    </citation>
    <scope>NUCLEOTIDE SEQUENCE</scope>
</reference>
<evidence type="ECO:0000313" key="8">
    <source>
        <dbReference type="EMBL" id="WAK86030.1"/>
    </source>
</evidence>
<accession>A0A9E9C646</accession>
<dbReference type="PANTHER" id="PTHR31190:SF287">
    <property type="entry name" value="DEVELOPMENT RELATED ERF PROTEIN"/>
    <property type="match status" value="1"/>
</dbReference>
<dbReference type="PROSITE" id="PS51032">
    <property type="entry name" value="AP2_ERF"/>
    <property type="match status" value="1"/>
</dbReference>
<dbReference type="InterPro" id="IPR044808">
    <property type="entry name" value="ERF_plant"/>
</dbReference>
<protein>
    <submittedName>
        <fullName evidence="8">Transcription factor ERF69</fullName>
    </submittedName>
</protein>
<evidence type="ECO:0000256" key="3">
    <source>
        <dbReference type="ARBA" id="ARBA00023015"/>
    </source>
</evidence>
<dbReference type="PRINTS" id="PR00367">
    <property type="entry name" value="ETHRSPELEMNT"/>
</dbReference>
<dbReference type="GO" id="GO:0006952">
    <property type="term" value="P:defense response"/>
    <property type="evidence" value="ECO:0007669"/>
    <property type="project" value="UniProtKB-KW"/>
</dbReference>
<keyword evidence="3" id="KW-0805">Transcription regulation</keyword>
<dbReference type="InterPro" id="IPR036955">
    <property type="entry name" value="AP2/ERF_dom_sf"/>
</dbReference>
<name>A0A9E9C646_NOTNI</name>
<dbReference type="GO" id="GO:0003700">
    <property type="term" value="F:DNA-binding transcription factor activity"/>
    <property type="evidence" value="ECO:0007669"/>
    <property type="project" value="InterPro"/>
</dbReference>
<dbReference type="GO" id="GO:0009873">
    <property type="term" value="P:ethylene-activated signaling pathway"/>
    <property type="evidence" value="ECO:0007669"/>
    <property type="project" value="InterPro"/>
</dbReference>